<comment type="caution">
    <text evidence="1">The sequence shown here is derived from an EMBL/GenBank/DDBJ whole genome shotgun (WGS) entry which is preliminary data.</text>
</comment>
<accession>A0A2S7Y8J2</accession>
<evidence type="ECO:0000313" key="1">
    <source>
        <dbReference type="EMBL" id="PQK12182.1"/>
    </source>
</evidence>
<name>A0A2S7Y8J2_BEABA</name>
<evidence type="ECO:0008006" key="3">
    <source>
        <dbReference type="Google" id="ProtNLM"/>
    </source>
</evidence>
<dbReference type="Proteomes" id="UP000237441">
    <property type="component" value="Unassembled WGS sequence"/>
</dbReference>
<reference evidence="1 2" key="1">
    <citation type="submission" date="2016-07" db="EMBL/GenBank/DDBJ databases">
        <title>Comparative genomics of the entomopathogenic fungus Beauveria bassiana.</title>
        <authorList>
            <person name="Valero Jimenez C.A."/>
            <person name="Zwaan B.J."/>
            <person name="Van Kan J.A."/>
            <person name="Takken W."/>
            <person name="Debets A.J."/>
            <person name="Schoustra S.E."/>
            <person name="Koenraadt C.J."/>
        </authorList>
    </citation>
    <scope>NUCLEOTIDE SEQUENCE [LARGE SCALE GENOMIC DNA]</scope>
    <source>
        <strain evidence="1 2">ARSEF 8028</strain>
    </source>
</reference>
<dbReference type="Pfam" id="PF07721">
    <property type="entry name" value="TPR_4"/>
    <property type="match status" value="2"/>
</dbReference>
<protein>
    <recommendedName>
        <fullName evidence="3">Tetratricopeptide repeat protein</fullName>
    </recommendedName>
</protein>
<dbReference type="SUPFAM" id="SSF81901">
    <property type="entry name" value="HCP-like"/>
    <property type="match status" value="1"/>
</dbReference>
<dbReference type="OrthoDB" id="5379420at2759"/>
<dbReference type="EMBL" id="JRHA01000003">
    <property type="protein sequence ID" value="PQK12182.1"/>
    <property type="molecule type" value="Genomic_DNA"/>
</dbReference>
<gene>
    <name evidence="1" type="ORF">BB8028_0003g08000</name>
</gene>
<dbReference type="AlphaFoldDB" id="A0A2S7Y8J2"/>
<dbReference type="Gene3D" id="1.25.40.10">
    <property type="entry name" value="Tetratricopeptide repeat domain"/>
    <property type="match status" value="1"/>
</dbReference>
<organism evidence="1 2">
    <name type="scientific">Beauveria bassiana</name>
    <name type="common">White muscardine disease fungus</name>
    <name type="synonym">Tritirachium shiotae</name>
    <dbReference type="NCBI Taxonomy" id="176275"/>
    <lineage>
        <taxon>Eukaryota</taxon>
        <taxon>Fungi</taxon>
        <taxon>Dikarya</taxon>
        <taxon>Ascomycota</taxon>
        <taxon>Pezizomycotina</taxon>
        <taxon>Sordariomycetes</taxon>
        <taxon>Hypocreomycetidae</taxon>
        <taxon>Hypocreales</taxon>
        <taxon>Cordycipitaceae</taxon>
        <taxon>Beauveria</taxon>
    </lineage>
</organism>
<sequence>MAARSNARSALSFLSRHLTMQRPRVHHRLPPYCQSRLATSGRPRVHTKPTRGSIDAIGRRRATMDSMLDLASLPRTQVEALIHKNSNDFDLLSPAEYYDSLMAFTLHIRDHDNPFQLLSPTHKLPGAPVLHDLGCIVMEASRGSKSGLASVLWFTAASWGFGPSACSLVAILAAHGEYGKSTATAPAERRFCALVKAGDPVAMAIEGDILYRQGKYGEAEAILRKVQQQHAADLANWEPNFRLALGKTLARRGKTDQAVAMLRALADDGYIEADQQLGSALRSTDPDEALQYLFKAGCTGALHCFEEMATIELDKAANAKNSSDAADHRLWAGELARLADRKAEF</sequence>
<proteinExistence type="predicted"/>
<dbReference type="InterPro" id="IPR011990">
    <property type="entry name" value="TPR-like_helical_dom_sf"/>
</dbReference>
<evidence type="ECO:0000313" key="2">
    <source>
        <dbReference type="Proteomes" id="UP000237441"/>
    </source>
</evidence>
<dbReference type="InterPro" id="IPR011717">
    <property type="entry name" value="TPR-4"/>
</dbReference>